<proteinExistence type="predicted"/>
<keyword evidence="7" id="KW-1185">Reference proteome</keyword>
<dbReference type="InterPro" id="IPR001347">
    <property type="entry name" value="SIS_dom"/>
</dbReference>
<dbReference type="EMBL" id="CP110232">
    <property type="protein sequence ID" value="WEG74012.1"/>
    <property type="molecule type" value="Genomic_DNA"/>
</dbReference>
<evidence type="ECO:0000256" key="1">
    <source>
        <dbReference type="ARBA" id="ARBA00023015"/>
    </source>
</evidence>
<dbReference type="PROSITE" id="PS51071">
    <property type="entry name" value="HTH_RPIR"/>
    <property type="match status" value="1"/>
</dbReference>
<organism evidence="6 7">
    <name type="scientific">Vagococcus intermedius</name>
    <dbReference type="NCBI Taxonomy" id="2991418"/>
    <lineage>
        <taxon>Bacteria</taxon>
        <taxon>Bacillati</taxon>
        <taxon>Bacillota</taxon>
        <taxon>Bacilli</taxon>
        <taxon>Lactobacillales</taxon>
        <taxon>Enterococcaceae</taxon>
        <taxon>Vagococcus</taxon>
    </lineage>
</organism>
<dbReference type="GO" id="GO:1901135">
    <property type="term" value="P:carbohydrate derivative metabolic process"/>
    <property type="evidence" value="ECO:0007669"/>
    <property type="project" value="InterPro"/>
</dbReference>
<dbReference type="PROSITE" id="PS51464">
    <property type="entry name" value="SIS"/>
    <property type="match status" value="1"/>
</dbReference>
<dbReference type="Proteomes" id="UP001179647">
    <property type="component" value="Chromosome"/>
</dbReference>
<evidence type="ECO:0000259" key="5">
    <source>
        <dbReference type="PROSITE" id="PS51464"/>
    </source>
</evidence>
<protein>
    <submittedName>
        <fullName evidence="6">MurR/RpiR family transcriptional regulator</fullName>
    </submittedName>
</protein>
<dbReference type="InterPro" id="IPR047640">
    <property type="entry name" value="RpiR-like"/>
</dbReference>
<gene>
    <name evidence="6" type="ORF">OL234_03625</name>
</gene>
<dbReference type="InterPro" id="IPR046348">
    <property type="entry name" value="SIS_dom_sf"/>
</dbReference>
<dbReference type="Gene3D" id="1.10.10.10">
    <property type="entry name" value="Winged helix-like DNA-binding domain superfamily/Winged helix DNA-binding domain"/>
    <property type="match status" value="1"/>
</dbReference>
<dbReference type="PANTHER" id="PTHR30514:SF10">
    <property type="entry name" value="MURR_RPIR FAMILY TRANSCRIPTIONAL REGULATOR"/>
    <property type="match status" value="1"/>
</dbReference>
<sequence length="295" mass="33492">MLLTEKLKQPIFSTTERLVIDYLLEQRLAIANKTIKEISNETFISPSILIRISNKLGYRGWTAFKKEFLEEVNYLDTHFNNIDANFPFTAKDSCMKIANKVGTLVQETVTDTLHLLHHDDLSQAIRLLDESPQIKIFTSNINIYLAQDFAHKMTRIKKNISIVSLDGEKVFEAANANENVLAFLISYSGENSSITHLLPILKKNKVQILSLTNMGENTIANASNCSLKISTREKLYSKVSGFSSHHSICLILDILYSGVFSLNYQTNLDHNILISKMNDPRCSKLETLKEERSDM</sequence>
<dbReference type="GO" id="GO:0097367">
    <property type="term" value="F:carbohydrate derivative binding"/>
    <property type="evidence" value="ECO:0007669"/>
    <property type="project" value="InterPro"/>
</dbReference>
<dbReference type="GO" id="GO:0003677">
    <property type="term" value="F:DNA binding"/>
    <property type="evidence" value="ECO:0007669"/>
    <property type="project" value="UniProtKB-KW"/>
</dbReference>
<evidence type="ECO:0000256" key="2">
    <source>
        <dbReference type="ARBA" id="ARBA00023125"/>
    </source>
</evidence>
<dbReference type="GO" id="GO:0003700">
    <property type="term" value="F:DNA-binding transcription factor activity"/>
    <property type="evidence" value="ECO:0007669"/>
    <property type="project" value="InterPro"/>
</dbReference>
<dbReference type="Gene3D" id="3.40.50.10490">
    <property type="entry name" value="Glucose-6-phosphate isomerase like protein, domain 1"/>
    <property type="match status" value="1"/>
</dbReference>
<dbReference type="Pfam" id="PF01418">
    <property type="entry name" value="HTH_6"/>
    <property type="match status" value="1"/>
</dbReference>
<dbReference type="InterPro" id="IPR035472">
    <property type="entry name" value="RpiR-like_SIS"/>
</dbReference>
<dbReference type="KEGG" id="vie:OL234_03625"/>
<evidence type="ECO:0000313" key="6">
    <source>
        <dbReference type="EMBL" id="WEG74012.1"/>
    </source>
</evidence>
<dbReference type="AlphaFoldDB" id="A0AAF0IA10"/>
<feature type="domain" description="HTH rpiR-type" evidence="4">
    <location>
        <begin position="1"/>
        <end position="75"/>
    </location>
</feature>
<evidence type="ECO:0000313" key="7">
    <source>
        <dbReference type="Proteomes" id="UP001179647"/>
    </source>
</evidence>
<keyword evidence="2" id="KW-0238">DNA-binding</keyword>
<dbReference type="SUPFAM" id="SSF46689">
    <property type="entry name" value="Homeodomain-like"/>
    <property type="match status" value="1"/>
</dbReference>
<dbReference type="RefSeq" id="WP_275469811.1">
    <property type="nucleotide sequence ID" value="NZ_CP110232.1"/>
</dbReference>
<accession>A0AAF0IA10</accession>
<dbReference type="InterPro" id="IPR036388">
    <property type="entry name" value="WH-like_DNA-bd_sf"/>
</dbReference>
<dbReference type="Pfam" id="PF01380">
    <property type="entry name" value="SIS"/>
    <property type="match status" value="1"/>
</dbReference>
<dbReference type="InterPro" id="IPR009057">
    <property type="entry name" value="Homeodomain-like_sf"/>
</dbReference>
<evidence type="ECO:0000259" key="4">
    <source>
        <dbReference type="PROSITE" id="PS51071"/>
    </source>
</evidence>
<keyword evidence="1" id="KW-0805">Transcription regulation</keyword>
<evidence type="ECO:0000256" key="3">
    <source>
        <dbReference type="ARBA" id="ARBA00023163"/>
    </source>
</evidence>
<dbReference type="InterPro" id="IPR000281">
    <property type="entry name" value="HTH_RpiR"/>
</dbReference>
<keyword evidence="3" id="KW-0804">Transcription</keyword>
<dbReference type="CDD" id="cd05013">
    <property type="entry name" value="SIS_RpiR"/>
    <property type="match status" value="1"/>
</dbReference>
<reference evidence="6" key="1">
    <citation type="submission" date="2022-10" db="EMBL/GenBank/DDBJ databases">
        <title>Vagococcus sp. isolated from poultry meat.</title>
        <authorList>
            <person name="Johansson P."/>
            <person name="Bjorkroth J."/>
        </authorList>
    </citation>
    <scope>NUCLEOTIDE SEQUENCE</scope>
    <source>
        <strain evidence="6">STAA11</strain>
    </source>
</reference>
<dbReference type="SUPFAM" id="SSF53697">
    <property type="entry name" value="SIS domain"/>
    <property type="match status" value="1"/>
</dbReference>
<name>A0AAF0IA10_9ENTE</name>
<feature type="domain" description="SIS" evidence="5">
    <location>
        <begin position="124"/>
        <end position="265"/>
    </location>
</feature>
<dbReference type="PANTHER" id="PTHR30514">
    <property type="entry name" value="GLUCOKINASE"/>
    <property type="match status" value="1"/>
</dbReference>